<keyword evidence="1" id="KW-0547">Nucleotide-binding</keyword>
<dbReference type="PANTHER" id="PTHR47960">
    <property type="entry name" value="DEAD-BOX ATP-DEPENDENT RNA HELICASE 50"/>
    <property type="match status" value="1"/>
</dbReference>
<evidence type="ECO:0000313" key="8">
    <source>
        <dbReference type="Proteomes" id="UP000585474"/>
    </source>
</evidence>
<evidence type="ECO:0000256" key="1">
    <source>
        <dbReference type="ARBA" id="ARBA00022741"/>
    </source>
</evidence>
<dbReference type="Proteomes" id="UP000585474">
    <property type="component" value="Unassembled WGS sequence"/>
</dbReference>
<dbReference type="GO" id="GO:0005524">
    <property type="term" value="F:ATP binding"/>
    <property type="evidence" value="ECO:0007669"/>
    <property type="project" value="UniProtKB-KW"/>
</dbReference>
<keyword evidence="2" id="KW-0378">Hydrolase</keyword>
<evidence type="ECO:0000256" key="5">
    <source>
        <dbReference type="SAM" id="MobiDB-lite"/>
    </source>
</evidence>
<dbReference type="GO" id="GO:0016787">
    <property type="term" value="F:hydrolase activity"/>
    <property type="evidence" value="ECO:0007669"/>
    <property type="project" value="UniProtKB-KW"/>
</dbReference>
<dbReference type="InterPro" id="IPR027417">
    <property type="entry name" value="P-loop_NTPase"/>
</dbReference>
<sequence length="271" mass="29861">MDHSEIAVKTGIKHHSKSQHSSTKFKEHDRHDVSVPKVPVTSLRGWGNGGFTPNVQFKPTDDAKQWWKSPSESAFFSRKSFRELGCNDTMIDSLLGISTSYGLHAFSIKGLTSISCPIKTSSLWNLADTALAFAPVIGGKCCIIADQSGSGKTLAYLLPVIQRLRQEELQGLGKSLPQNPRVVILVPTAELACQVLRNCRAISRSGVPFRSMVATGGFRQRTQLESLQQDLDVLIATPGRFLYLIREGLLQLTNLRCAVLDEVDILLNNEE</sequence>
<evidence type="ECO:0000256" key="3">
    <source>
        <dbReference type="ARBA" id="ARBA00022806"/>
    </source>
</evidence>
<dbReference type="GO" id="GO:0003676">
    <property type="term" value="F:nucleic acid binding"/>
    <property type="evidence" value="ECO:0007669"/>
    <property type="project" value="InterPro"/>
</dbReference>
<dbReference type="InterPro" id="IPR044742">
    <property type="entry name" value="DEAD/DEAH_RhlB"/>
</dbReference>
<feature type="domain" description="Helicase ATP-binding" evidence="6">
    <location>
        <begin position="133"/>
        <end position="271"/>
    </location>
</feature>
<dbReference type="GO" id="GO:0004386">
    <property type="term" value="F:helicase activity"/>
    <property type="evidence" value="ECO:0007669"/>
    <property type="project" value="UniProtKB-KW"/>
</dbReference>
<dbReference type="Pfam" id="PF00270">
    <property type="entry name" value="DEAD"/>
    <property type="match status" value="1"/>
</dbReference>
<comment type="caution">
    <text evidence="7">The sequence shown here is derived from an EMBL/GenBank/DDBJ whole genome shotgun (WGS) entry which is preliminary data.</text>
</comment>
<dbReference type="PROSITE" id="PS51192">
    <property type="entry name" value="HELICASE_ATP_BIND_1"/>
    <property type="match status" value="1"/>
</dbReference>
<dbReference type="AlphaFoldDB" id="A0A7J0F938"/>
<dbReference type="CDD" id="cd00268">
    <property type="entry name" value="DEADc"/>
    <property type="match status" value="1"/>
</dbReference>
<dbReference type="InterPro" id="IPR014001">
    <property type="entry name" value="Helicase_ATP-bd"/>
</dbReference>
<evidence type="ECO:0000259" key="6">
    <source>
        <dbReference type="PROSITE" id="PS51192"/>
    </source>
</evidence>
<dbReference type="SUPFAM" id="SSF52540">
    <property type="entry name" value="P-loop containing nucleoside triphosphate hydrolases"/>
    <property type="match status" value="1"/>
</dbReference>
<keyword evidence="3 7" id="KW-0347">Helicase</keyword>
<evidence type="ECO:0000313" key="7">
    <source>
        <dbReference type="EMBL" id="GFY95195.1"/>
    </source>
</evidence>
<evidence type="ECO:0000256" key="2">
    <source>
        <dbReference type="ARBA" id="ARBA00022801"/>
    </source>
</evidence>
<name>A0A7J0F938_9ERIC</name>
<gene>
    <name evidence="7" type="ORF">Acr_10g0005800</name>
</gene>
<dbReference type="EMBL" id="BJWL01000010">
    <property type="protein sequence ID" value="GFY95195.1"/>
    <property type="molecule type" value="Genomic_DNA"/>
</dbReference>
<reference evidence="7 8" key="1">
    <citation type="submission" date="2019-07" db="EMBL/GenBank/DDBJ databases">
        <title>De Novo Assembly of kiwifruit Actinidia rufa.</title>
        <authorList>
            <person name="Sugita-Konishi S."/>
            <person name="Sato K."/>
            <person name="Mori E."/>
            <person name="Abe Y."/>
            <person name="Kisaki G."/>
            <person name="Hamano K."/>
            <person name="Suezawa K."/>
            <person name="Otani M."/>
            <person name="Fukuda T."/>
            <person name="Manabe T."/>
            <person name="Gomi K."/>
            <person name="Tabuchi M."/>
            <person name="Akimitsu K."/>
            <person name="Kataoka I."/>
        </authorList>
    </citation>
    <scope>NUCLEOTIDE SEQUENCE [LARGE SCALE GENOMIC DNA]</scope>
    <source>
        <strain evidence="8">cv. Fuchu</strain>
    </source>
</reference>
<dbReference type="InterPro" id="IPR011545">
    <property type="entry name" value="DEAD/DEAH_box_helicase_dom"/>
</dbReference>
<evidence type="ECO:0000256" key="4">
    <source>
        <dbReference type="ARBA" id="ARBA00022840"/>
    </source>
</evidence>
<keyword evidence="4" id="KW-0067">ATP-binding</keyword>
<dbReference type="Gene3D" id="3.40.50.300">
    <property type="entry name" value="P-loop containing nucleotide triphosphate hydrolases"/>
    <property type="match status" value="1"/>
</dbReference>
<dbReference type="SMART" id="SM00487">
    <property type="entry name" value="DEXDc"/>
    <property type="match status" value="1"/>
</dbReference>
<feature type="region of interest" description="Disordered" evidence="5">
    <location>
        <begin position="1"/>
        <end position="31"/>
    </location>
</feature>
<protein>
    <submittedName>
        <fullName evidence="7">DEA(D/H)-box RNA helicase family protein</fullName>
    </submittedName>
</protein>
<proteinExistence type="predicted"/>
<organism evidence="7 8">
    <name type="scientific">Actinidia rufa</name>
    <dbReference type="NCBI Taxonomy" id="165716"/>
    <lineage>
        <taxon>Eukaryota</taxon>
        <taxon>Viridiplantae</taxon>
        <taxon>Streptophyta</taxon>
        <taxon>Embryophyta</taxon>
        <taxon>Tracheophyta</taxon>
        <taxon>Spermatophyta</taxon>
        <taxon>Magnoliopsida</taxon>
        <taxon>eudicotyledons</taxon>
        <taxon>Gunneridae</taxon>
        <taxon>Pentapetalae</taxon>
        <taxon>asterids</taxon>
        <taxon>Ericales</taxon>
        <taxon>Actinidiaceae</taxon>
        <taxon>Actinidia</taxon>
    </lineage>
</organism>
<accession>A0A7J0F938</accession>
<dbReference type="OrthoDB" id="10256233at2759"/>
<keyword evidence="8" id="KW-1185">Reference proteome</keyword>